<evidence type="ECO:0008006" key="8">
    <source>
        <dbReference type="Google" id="ProtNLM"/>
    </source>
</evidence>
<dbReference type="PANTHER" id="PTHR31845:SF10">
    <property type="entry name" value="ZN(II)2CYS6 TRANSCRIPTION FACTOR (EUROFUNG)"/>
    <property type="match status" value="1"/>
</dbReference>
<dbReference type="PANTHER" id="PTHR31845">
    <property type="entry name" value="FINGER DOMAIN PROTEIN, PUTATIVE-RELATED"/>
    <property type="match status" value="1"/>
</dbReference>
<name>W9W1I8_9EURO</name>
<gene>
    <name evidence="6" type="ORF">A1O7_02373</name>
</gene>
<dbReference type="STRING" id="1182544.W9W1I8"/>
<dbReference type="EMBL" id="AMGW01000002">
    <property type="protein sequence ID" value="EXJ61942.1"/>
    <property type="molecule type" value="Genomic_DNA"/>
</dbReference>
<dbReference type="VEuPathDB" id="FungiDB:A1O7_02373"/>
<protein>
    <recommendedName>
        <fullName evidence="8">Transcription factor domain-containing protein</fullName>
    </recommendedName>
</protein>
<evidence type="ECO:0000256" key="2">
    <source>
        <dbReference type="ARBA" id="ARBA00023015"/>
    </source>
</evidence>
<comment type="caution">
    <text evidence="6">The sequence shown here is derived from an EMBL/GenBank/DDBJ whole genome shotgun (WGS) entry which is preliminary data.</text>
</comment>
<evidence type="ECO:0000256" key="3">
    <source>
        <dbReference type="ARBA" id="ARBA00023125"/>
    </source>
</evidence>
<reference evidence="6 7" key="1">
    <citation type="submission" date="2013-03" db="EMBL/GenBank/DDBJ databases">
        <title>The Genome Sequence of Cladophialophora yegresii CBS 114405.</title>
        <authorList>
            <consortium name="The Broad Institute Genomics Platform"/>
            <person name="Cuomo C."/>
            <person name="de Hoog S."/>
            <person name="Gorbushina A."/>
            <person name="Walker B."/>
            <person name="Young S.K."/>
            <person name="Zeng Q."/>
            <person name="Gargeya S."/>
            <person name="Fitzgerald M."/>
            <person name="Haas B."/>
            <person name="Abouelleil A."/>
            <person name="Allen A.W."/>
            <person name="Alvarado L."/>
            <person name="Arachchi H.M."/>
            <person name="Berlin A.M."/>
            <person name="Chapman S.B."/>
            <person name="Gainer-Dewar J."/>
            <person name="Goldberg J."/>
            <person name="Griggs A."/>
            <person name="Gujja S."/>
            <person name="Hansen M."/>
            <person name="Howarth C."/>
            <person name="Imamovic A."/>
            <person name="Ireland A."/>
            <person name="Larimer J."/>
            <person name="McCowan C."/>
            <person name="Murphy C."/>
            <person name="Pearson M."/>
            <person name="Poon T.W."/>
            <person name="Priest M."/>
            <person name="Roberts A."/>
            <person name="Saif S."/>
            <person name="Shea T."/>
            <person name="Sisk P."/>
            <person name="Sykes S."/>
            <person name="Wortman J."/>
            <person name="Nusbaum C."/>
            <person name="Birren B."/>
        </authorList>
    </citation>
    <scope>NUCLEOTIDE SEQUENCE [LARGE SCALE GENOMIC DNA]</scope>
    <source>
        <strain evidence="6 7">CBS 114405</strain>
    </source>
</reference>
<keyword evidence="7" id="KW-1185">Reference proteome</keyword>
<keyword evidence="5" id="KW-0539">Nucleus</keyword>
<dbReference type="Proteomes" id="UP000019473">
    <property type="component" value="Unassembled WGS sequence"/>
</dbReference>
<accession>W9W1I8</accession>
<dbReference type="RefSeq" id="XP_007754596.1">
    <property type="nucleotide sequence ID" value="XM_007756406.1"/>
</dbReference>
<dbReference type="GO" id="GO:0000981">
    <property type="term" value="F:DNA-binding transcription factor activity, RNA polymerase II-specific"/>
    <property type="evidence" value="ECO:0007669"/>
    <property type="project" value="TreeGrafter"/>
</dbReference>
<keyword evidence="3" id="KW-0238">DNA-binding</keyword>
<organism evidence="6 7">
    <name type="scientific">Cladophialophora yegresii CBS 114405</name>
    <dbReference type="NCBI Taxonomy" id="1182544"/>
    <lineage>
        <taxon>Eukaryota</taxon>
        <taxon>Fungi</taxon>
        <taxon>Dikarya</taxon>
        <taxon>Ascomycota</taxon>
        <taxon>Pezizomycotina</taxon>
        <taxon>Eurotiomycetes</taxon>
        <taxon>Chaetothyriomycetidae</taxon>
        <taxon>Chaetothyriales</taxon>
        <taxon>Herpotrichiellaceae</taxon>
        <taxon>Cladophialophora</taxon>
    </lineage>
</organism>
<evidence type="ECO:0000256" key="1">
    <source>
        <dbReference type="ARBA" id="ARBA00004123"/>
    </source>
</evidence>
<dbReference type="InterPro" id="IPR051089">
    <property type="entry name" value="prtT"/>
</dbReference>
<sequence>MAQAVPFAIQVASTQAAAEAAQANTKALLSILFASSPVLLLAAILTGGSSDPKFEKQADHLFRHVLADRVIVRGQTSLELLQGLLTYLAWYHHRFESETHQVYQFLQLANGMVADLGFPKKFSKARILSPQQEADPNEIRTFVLCYYLNCGGSVLGYDRAENMRCIDSLRNAARMLTTISQRPQDKEALALVELLHFVASHHITTDTSNSAAKLPEPGPNLLKDWETKFLHPQTSATVRSTFHFTTAYSLLKLSSAKSPSPTDVQVCVHHFQRVLSNILGQELSYLVRMGIVEWAHLITTLFLLARLGSLATTGGPAGGAVRPWAVHDYLERFRSLRDTLAQAEPGTDIALRAPHLLSWLDRILVAVAERAQSFKAHRDVSSADIGHQGSAYELVNSFLENDKPALARVLETSSTSKAEPELGGEDFWSEFMSDWLNW</sequence>
<dbReference type="GO" id="GO:0000976">
    <property type="term" value="F:transcription cis-regulatory region binding"/>
    <property type="evidence" value="ECO:0007669"/>
    <property type="project" value="TreeGrafter"/>
</dbReference>
<evidence type="ECO:0000313" key="7">
    <source>
        <dbReference type="Proteomes" id="UP000019473"/>
    </source>
</evidence>
<evidence type="ECO:0000313" key="6">
    <source>
        <dbReference type="EMBL" id="EXJ61942.1"/>
    </source>
</evidence>
<evidence type="ECO:0000256" key="5">
    <source>
        <dbReference type="ARBA" id="ARBA00023242"/>
    </source>
</evidence>
<keyword evidence="4" id="KW-0804">Transcription</keyword>
<dbReference type="HOGENOM" id="CLU_029460_0_0_1"/>
<dbReference type="GeneID" id="19176981"/>
<dbReference type="AlphaFoldDB" id="W9W1I8"/>
<dbReference type="eggNOG" id="ENOG502SNUJ">
    <property type="taxonomic scope" value="Eukaryota"/>
</dbReference>
<evidence type="ECO:0000256" key="4">
    <source>
        <dbReference type="ARBA" id="ARBA00023163"/>
    </source>
</evidence>
<keyword evidence="2" id="KW-0805">Transcription regulation</keyword>
<dbReference type="OrthoDB" id="5424793at2759"/>
<proteinExistence type="predicted"/>
<dbReference type="GO" id="GO:0005634">
    <property type="term" value="C:nucleus"/>
    <property type="evidence" value="ECO:0007669"/>
    <property type="project" value="UniProtKB-SubCell"/>
</dbReference>
<comment type="subcellular location">
    <subcellularLocation>
        <location evidence="1">Nucleus</location>
    </subcellularLocation>
</comment>